<dbReference type="RefSeq" id="WP_214157003.1">
    <property type="nucleotide sequence ID" value="NZ_JAHBAY010000006.1"/>
</dbReference>
<dbReference type="InterPro" id="IPR032466">
    <property type="entry name" value="Metal_Hydrolase"/>
</dbReference>
<proteinExistence type="predicted"/>
<accession>A0ABS5TM94</accession>
<dbReference type="PANTHER" id="PTHR22642">
    <property type="entry name" value="IMIDAZOLONEPROPIONASE"/>
    <property type="match status" value="1"/>
</dbReference>
<reference evidence="2 3" key="1">
    <citation type="submission" date="2021-05" db="EMBL/GenBank/DDBJ databases">
        <title>Kineosporia and Streptomyces sp. nov. two new marine actinobacteria isolated from Coral.</title>
        <authorList>
            <person name="Buangrab K."/>
            <person name="Sutthacheep M."/>
            <person name="Yeemin T."/>
            <person name="Harunari E."/>
            <person name="Igarashi Y."/>
            <person name="Kanchanasin P."/>
            <person name="Tanasupawat S."/>
            <person name="Phongsopitanun W."/>
        </authorList>
    </citation>
    <scope>NUCLEOTIDE SEQUENCE [LARGE SCALE GENOMIC DNA]</scope>
    <source>
        <strain evidence="2 3">J2-2</strain>
    </source>
</reference>
<evidence type="ECO:0000259" key="1">
    <source>
        <dbReference type="Pfam" id="PF07969"/>
    </source>
</evidence>
<evidence type="ECO:0000313" key="3">
    <source>
        <dbReference type="Proteomes" id="UP001197247"/>
    </source>
</evidence>
<protein>
    <submittedName>
        <fullName evidence="2">Amidohydrolase family protein</fullName>
    </submittedName>
</protein>
<dbReference type="PANTHER" id="PTHR22642:SF2">
    <property type="entry name" value="PROTEIN LONG AFTER FAR-RED 3"/>
    <property type="match status" value="1"/>
</dbReference>
<evidence type="ECO:0000313" key="2">
    <source>
        <dbReference type="EMBL" id="MBT0770724.1"/>
    </source>
</evidence>
<feature type="domain" description="Amidohydrolase 3" evidence="1">
    <location>
        <begin position="48"/>
        <end position="485"/>
    </location>
</feature>
<dbReference type="Gene3D" id="3.20.20.140">
    <property type="entry name" value="Metal-dependent hydrolases"/>
    <property type="match status" value="1"/>
</dbReference>
<dbReference type="Proteomes" id="UP001197247">
    <property type="component" value="Unassembled WGS sequence"/>
</dbReference>
<organism evidence="2 3">
    <name type="scientific">Kineosporia corallincola</name>
    <dbReference type="NCBI Taxonomy" id="2835133"/>
    <lineage>
        <taxon>Bacteria</taxon>
        <taxon>Bacillati</taxon>
        <taxon>Actinomycetota</taxon>
        <taxon>Actinomycetes</taxon>
        <taxon>Kineosporiales</taxon>
        <taxon>Kineosporiaceae</taxon>
        <taxon>Kineosporia</taxon>
    </lineage>
</organism>
<dbReference type="Pfam" id="PF07969">
    <property type="entry name" value="Amidohydro_3"/>
    <property type="match status" value="1"/>
</dbReference>
<dbReference type="Gene3D" id="3.10.310.70">
    <property type="match status" value="1"/>
</dbReference>
<dbReference type="InterPro" id="IPR013108">
    <property type="entry name" value="Amidohydro_3"/>
</dbReference>
<dbReference type="InterPro" id="IPR011059">
    <property type="entry name" value="Metal-dep_hydrolase_composite"/>
</dbReference>
<comment type="caution">
    <text evidence="2">The sequence shown here is derived from an EMBL/GenBank/DDBJ whole genome shotgun (WGS) entry which is preliminary data.</text>
</comment>
<dbReference type="EMBL" id="JAHBAY010000006">
    <property type="protein sequence ID" value="MBT0770724.1"/>
    <property type="molecule type" value="Genomic_DNA"/>
</dbReference>
<dbReference type="Gene3D" id="2.30.40.10">
    <property type="entry name" value="Urease, subunit C, domain 1"/>
    <property type="match status" value="1"/>
</dbReference>
<gene>
    <name evidence="2" type="ORF">KIH74_17400</name>
</gene>
<dbReference type="SUPFAM" id="SSF51556">
    <property type="entry name" value="Metallo-dependent hydrolases"/>
    <property type="match status" value="1"/>
</dbReference>
<keyword evidence="3" id="KW-1185">Reference proteome</keyword>
<name>A0ABS5TM94_9ACTN</name>
<sequence>MVAGLILREARLVGSAGLVDVVVRDGRITSVLRADDEPPAVPTGLEEVRLDGRWLGAGLWDSHVHFTQWVTLQRRVDLSGTGSPEEALAVVAEALAARPADGRPLVGYGFRDGLWPHPPSLAALDAVAPDRPVVLVSGDLHCGWVNTKGAALLGITPDEFGLVRETEWIGADHRQLGGLPEVGEYRETALAAARRGVVGVVEFENADNLTDWPARVAAGVDALRVQAAVWPDRLDAAVAAGLRSGDPLDPEGLITFGRLKVVVDGSLNTRTALCHDPYPGLDPAHPHACGVQSVHPSQLRELLETAYRNGVEAAVHAIGDKANQQVVDEFERLGVAGTIEHAQLVGAADFERFGRLGLIASIQPEHAMDDRDVADRHWAGRTDRAFAFRSLHEAGAVLRLGSDAPVAPLDPWISIAAAVGRSRDGREPWHPEQRIPLSVALEASTRSRVAEGEPADLVVLDHDPTTLSAEKLRELPVAATLLGGRWTWNSL</sequence>
<dbReference type="SUPFAM" id="SSF51338">
    <property type="entry name" value="Composite domain of metallo-dependent hydrolases"/>
    <property type="match status" value="1"/>
</dbReference>